<dbReference type="AlphaFoldDB" id="A0A7I9VR12"/>
<keyword evidence="2" id="KW-1185">Reference proteome</keyword>
<organism evidence="1 2">
    <name type="scientific">Anaeromyxobacter diazotrophicus</name>
    <dbReference type="NCBI Taxonomy" id="2590199"/>
    <lineage>
        <taxon>Bacteria</taxon>
        <taxon>Pseudomonadati</taxon>
        <taxon>Myxococcota</taxon>
        <taxon>Myxococcia</taxon>
        <taxon>Myxococcales</taxon>
        <taxon>Cystobacterineae</taxon>
        <taxon>Anaeromyxobacteraceae</taxon>
        <taxon>Anaeromyxobacter</taxon>
    </lineage>
</organism>
<sequence>MTDTSKPLRYIDGWYTDDPDEFRFYTRDARRWSYRAQLATDARSWKAWAWWCMALLPTGLGALRSSPSLTIGGLLWGAVVLQKYVHMLRTIVRGYQHSVLLDGVVPTFDRRHPLRRSLLTGELRHGDKAVQERVVAILPEWAAKSHAGRDGSLRVLVAHSPSAEYSPVIGIRPAHEPEGVGRPNEAVR</sequence>
<accession>A0A7I9VR12</accession>
<proteinExistence type="predicted"/>
<dbReference type="EMBL" id="BJTG01000009">
    <property type="protein sequence ID" value="GEJ58845.1"/>
    <property type="molecule type" value="Genomic_DNA"/>
</dbReference>
<dbReference type="RefSeq" id="WP_176067773.1">
    <property type="nucleotide sequence ID" value="NZ_BJTG01000009.1"/>
</dbReference>
<reference evidence="2" key="1">
    <citation type="journal article" date="2020" name="Appl. Environ. Microbiol.">
        <title>Diazotrophic Anaeromyxobacter Isolates from Soils.</title>
        <authorList>
            <person name="Masuda Y."/>
            <person name="Yamanaka H."/>
            <person name="Xu Z.X."/>
            <person name="Shiratori Y."/>
            <person name="Aono T."/>
            <person name="Amachi S."/>
            <person name="Senoo K."/>
            <person name="Itoh H."/>
        </authorList>
    </citation>
    <scope>NUCLEOTIDE SEQUENCE [LARGE SCALE GENOMIC DNA]</scope>
    <source>
        <strain evidence="2">R267</strain>
    </source>
</reference>
<name>A0A7I9VR12_9BACT</name>
<evidence type="ECO:0000313" key="2">
    <source>
        <dbReference type="Proteomes" id="UP000503640"/>
    </source>
</evidence>
<evidence type="ECO:0000313" key="1">
    <source>
        <dbReference type="EMBL" id="GEJ58845.1"/>
    </source>
</evidence>
<gene>
    <name evidence="1" type="ORF">AMYX_35860</name>
</gene>
<comment type="caution">
    <text evidence="1">The sequence shown here is derived from an EMBL/GenBank/DDBJ whole genome shotgun (WGS) entry which is preliminary data.</text>
</comment>
<protein>
    <submittedName>
        <fullName evidence="1">Uncharacterized protein</fullName>
    </submittedName>
</protein>
<dbReference type="Proteomes" id="UP000503640">
    <property type="component" value="Unassembled WGS sequence"/>
</dbReference>